<dbReference type="RefSeq" id="WP_043057312.1">
    <property type="nucleotide sequence ID" value="NZ_LXEY01000015.1"/>
</dbReference>
<organism evidence="1 2">
    <name type="scientific">Enteractinococcus helveticum</name>
    <dbReference type="NCBI Taxonomy" id="1837282"/>
    <lineage>
        <taxon>Bacteria</taxon>
        <taxon>Bacillati</taxon>
        <taxon>Actinomycetota</taxon>
        <taxon>Actinomycetes</taxon>
        <taxon>Micrococcales</taxon>
        <taxon>Micrococcaceae</taxon>
    </lineage>
</organism>
<comment type="caution">
    <text evidence="1">The sequence shown here is derived from an EMBL/GenBank/DDBJ whole genome shotgun (WGS) entry which is preliminary data.</text>
</comment>
<evidence type="ECO:0000313" key="2">
    <source>
        <dbReference type="Proteomes" id="UP000078292"/>
    </source>
</evidence>
<dbReference type="STRING" id="1837282.A6F49_08245"/>
<dbReference type="Proteomes" id="UP000078292">
    <property type="component" value="Unassembled WGS sequence"/>
</dbReference>
<accession>A0A1B7M0W5</accession>
<gene>
    <name evidence="1" type="ORF">A6F49_08245</name>
</gene>
<dbReference type="AlphaFoldDB" id="A0A1B7M0W5"/>
<dbReference type="OrthoDB" id="9816539at2"/>
<dbReference type="EMBL" id="LXEY01000015">
    <property type="protein sequence ID" value="OAV61864.1"/>
    <property type="molecule type" value="Genomic_DNA"/>
</dbReference>
<name>A0A1B7M0W5_9MICC</name>
<proteinExistence type="predicted"/>
<evidence type="ECO:0000313" key="1">
    <source>
        <dbReference type="EMBL" id="OAV61864.1"/>
    </source>
</evidence>
<sequence length="617" mass="68250">MTDRNMPFDDPKYFGLPADARIAHQPGMADQLMREIAPLLAADGIDLTNLDDVDLDELNAAMARAIERRNMELITPAGDREAVTILTLYSIVYALDSGTEEQLQKIFASIGPEPTHMRPSAGHLTGVAMETLDKWYTDSSLADSLQHATLAFGYAETRAAAEDLQVLARKGRAFQSYSNLLVSHGGLELARAGAYLIYVSIAAIAAGRQLAVNDALTEFLPNKPLSKEHIDNIPVAPEVEQWIAEEERYEDFRFWLIDHYDDEDADEIYELFIERVLQALEAGLEPDDPHAIHPWLASVQFSLDYQDVMESVHAISSYVAYRVENSIDPSPWLELLESFETGVGEDPLAEQFRGIIDAADKVPMGDRLAAICQLPIVDGLRELGQWLATSKPVTTSQVPRRADIQRLADMIGIQAVGVATKPELQYEPSAFEDLMASSSTAPNPQMPYVPDRTKTYSVQSALEIPELMSWWTALEVLEIIELTASRVKQGPNAEAFIGEDLSLENAEHIAGMWIANVLLHYFDRTHYEAPAAALVINHLTSAMSGAAIPLIEPNPDVDIGVRITNVSYCRSLRYLHDMGLVQIQDGLLHVPATLHRPVVLGLSTAVQQVTELLTDFE</sequence>
<protein>
    <submittedName>
        <fullName evidence="1">Uncharacterized protein</fullName>
    </submittedName>
</protein>
<keyword evidence="2" id="KW-1185">Reference proteome</keyword>
<reference evidence="1 2" key="1">
    <citation type="submission" date="2016-04" db="EMBL/GenBank/DDBJ databases">
        <title>First whole genome shotgun sequence of the bacterium Enteractinococcus sp. strain UASWS1574.</title>
        <authorList>
            <person name="Crovadore J."/>
            <person name="Chablais R."/>
            <person name="Lefort F."/>
        </authorList>
    </citation>
    <scope>NUCLEOTIDE SEQUENCE [LARGE SCALE GENOMIC DNA]</scope>
    <source>
        <strain evidence="1 2">UASWS1574</strain>
    </source>
</reference>